<protein>
    <submittedName>
        <fullName evidence="9">Iron ABC transporter permease</fullName>
    </submittedName>
</protein>
<keyword evidence="4" id="KW-1003">Cell membrane</keyword>
<comment type="similarity">
    <text evidence="2">Belongs to the binding-protein-dependent transport system permease family. FecCD subfamily.</text>
</comment>
<keyword evidence="5 8" id="KW-0812">Transmembrane</keyword>
<feature type="transmembrane region" description="Helical" evidence="8">
    <location>
        <begin position="191"/>
        <end position="217"/>
    </location>
</feature>
<feature type="transmembrane region" description="Helical" evidence="8">
    <location>
        <begin position="238"/>
        <end position="265"/>
    </location>
</feature>
<feature type="transmembrane region" description="Helical" evidence="8">
    <location>
        <begin position="120"/>
        <end position="138"/>
    </location>
</feature>
<feature type="transmembrane region" description="Helical" evidence="8">
    <location>
        <begin position="277"/>
        <end position="295"/>
    </location>
</feature>
<dbReference type="InterPro" id="IPR037294">
    <property type="entry name" value="ABC_BtuC-like"/>
</dbReference>
<accession>A0A9D1JCR6</accession>
<dbReference type="FunFam" id="1.10.3470.10:FF:000001">
    <property type="entry name" value="Vitamin B12 ABC transporter permease BtuC"/>
    <property type="match status" value="1"/>
</dbReference>
<dbReference type="AlphaFoldDB" id="A0A9D1JCR6"/>
<evidence type="ECO:0000256" key="4">
    <source>
        <dbReference type="ARBA" id="ARBA00022475"/>
    </source>
</evidence>
<evidence type="ECO:0000256" key="5">
    <source>
        <dbReference type="ARBA" id="ARBA00022692"/>
    </source>
</evidence>
<dbReference type="Gene3D" id="1.10.3470.10">
    <property type="entry name" value="ABC transporter involved in vitamin B12 uptake, BtuC"/>
    <property type="match status" value="1"/>
</dbReference>
<dbReference type="Proteomes" id="UP000824201">
    <property type="component" value="Unassembled WGS sequence"/>
</dbReference>
<proteinExistence type="inferred from homology"/>
<keyword evidence="7 8" id="KW-0472">Membrane</keyword>
<dbReference type="SUPFAM" id="SSF81345">
    <property type="entry name" value="ABC transporter involved in vitamin B12 uptake, BtuC"/>
    <property type="match status" value="1"/>
</dbReference>
<evidence type="ECO:0000256" key="2">
    <source>
        <dbReference type="ARBA" id="ARBA00007935"/>
    </source>
</evidence>
<organism evidence="9 10">
    <name type="scientific">Candidatus Fimimorpha faecalis</name>
    <dbReference type="NCBI Taxonomy" id="2840824"/>
    <lineage>
        <taxon>Bacteria</taxon>
        <taxon>Bacillati</taxon>
        <taxon>Bacillota</taxon>
        <taxon>Clostridia</taxon>
        <taxon>Eubacteriales</taxon>
        <taxon>Candidatus Fimimorpha</taxon>
    </lineage>
</organism>
<gene>
    <name evidence="9" type="ORF">IAC96_04610</name>
</gene>
<dbReference type="PANTHER" id="PTHR30472:SF24">
    <property type="entry name" value="FERRIC ENTEROBACTIN TRANSPORT SYSTEM PERMEASE PROTEIN FEPG"/>
    <property type="match status" value="1"/>
</dbReference>
<sequence>MGKKKHEVLRVSIVLSILFIILIILCLLSAAVGSAGYSVSTILTELFQDGKSPVKMIVLNLRLPRILLALIIGASLSASGALLQSVMKNPLADPGTIGVSAGAATAASTILLIFPGMLSSLPLFAFTGAALACFLIYSMAWKRGVDPTRIILSGVAINSVLGAYTSLLQLMNSDNLQGILSFLNGSLSGKSWSQVQVLVVYAGIGIILAFFCIPNANALQLGDEMAKSLGIKVNLSRIVLSAVAAFLAAATVAVAGMIGFVGLVVPHIARILVGSNYKVMLPVSIVLGADILLFADTVGRSIVPGMEIPVGIVMAVSGGPFFLYMLRKKGGSYGN</sequence>
<reference evidence="9" key="2">
    <citation type="journal article" date="2021" name="PeerJ">
        <title>Extensive microbial diversity within the chicken gut microbiome revealed by metagenomics and culture.</title>
        <authorList>
            <person name="Gilroy R."/>
            <person name="Ravi A."/>
            <person name="Getino M."/>
            <person name="Pursley I."/>
            <person name="Horton D.L."/>
            <person name="Alikhan N.F."/>
            <person name="Baker D."/>
            <person name="Gharbi K."/>
            <person name="Hall N."/>
            <person name="Watson M."/>
            <person name="Adriaenssens E.M."/>
            <person name="Foster-Nyarko E."/>
            <person name="Jarju S."/>
            <person name="Secka A."/>
            <person name="Antonio M."/>
            <person name="Oren A."/>
            <person name="Chaudhuri R.R."/>
            <person name="La Ragione R."/>
            <person name="Hildebrand F."/>
            <person name="Pallen M.J."/>
        </authorList>
    </citation>
    <scope>NUCLEOTIDE SEQUENCE</scope>
    <source>
        <strain evidence="9">ChiW13-3771</strain>
    </source>
</reference>
<evidence type="ECO:0000256" key="3">
    <source>
        <dbReference type="ARBA" id="ARBA00022448"/>
    </source>
</evidence>
<name>A0A9D1JCR6_9FIRM</name>
<evidence type="ECO:0000256" key="8">
    <source>
        <dbReference type="SAM" id="Phobius"/>
    </source>
</evidence>
<feature type="transmembrane region" description="Helical" evidence="8">
    <location>
        <begin position="95"/>
        <end position="114"/>
    </location>
</feature>
<reference evidence="9" key="1">
    <citation type="submission" date="2020-10" db="EMBL/GenBank/DDBJ databases">
        <authorList>
            <person name="Gilroy R."/>
        </authorList>
    </citation>
    <scope>NUCLEOTIDE SEQUENCE</scope>
    <source>
        <strain evidence="9">ChiW13-3771</strain>
    </source>
</reference>
<feature type="transmembrane region" description="Helical" evidence="8">
    <location>
        <begin position="12"/>
        <end position="43"/>
    </location>
</feature>
<feature type="transmembrane region" description="Helical" evidence="8">
    <location>
        <begin position="307"/>
        <end position="326"/>
    </location>
</feature>
<keyword evidence="3" id="KW-0813">Transport</keyword>
<dbReference type="PANTHER" id="PTHR30472">
    <property type="entry name" value="FERRIC ENTEROBACTIN TRANSPORT SYSTEM PERMEASE PROTEIN"/>
    <property type="match status" value="1"/>
</dbReference>
<dbReference type="GO" id="GO:0033214">
    <property type="term" value="P:siderophore-iron import into cell"/>
    <property type="evidence" value="ECO:0007669"/>
    <property type="project" value="TreeGrafter"/>
</dbReference>
<dbReference type="CDD" id="cd06550">
    <property type="entry name" value="TM_ABC_iron-siderophores_like"/>
    <property type="match status" value="1"/>
</dbReference>
<comment type="subcellular location">
    <subcellularLocation>
        <location evidence="1">Cell membrane</location>
        <topology evidence="1">Multi-pass membrane protein</topology>
    </subcellularLocation>
</comment>
<dbReference type="GO" id="GO:0005886">
    <property type="term" value="C:plasma membrane"/>
    <property type="evidence" value="ECO:0007669"/>
    <property type="project" value="UniProtKB-SubCell"/>
</dbReference>
<dbReference type="InterPro" id="IPR000522">
    <property type="entry name" value="ABC_transptr_permease_BtuC"/>
</dbReference>
<comment type="caution">
    <text evidence="9">The sequence shown here is derived from an EMBL/GenBank/DDBJ whole genome shotgun (WGS) entry which is preliminary data.</text>
</comment>
<evidence type="ECO:0000313" key="10">
    <source>
        <dbReference type="Proteomes" id="UP000824201"/>
    </source>
</evidence>
<dbReference type="EMBL" id="DVHN01000052">
    <property type="protein sequence ID" value="HIR88214.1"/>
    <property type="molecule type" value="Genomic_DNA"/>
</dbReference>
<dbReference type="Pfam" id="PF01032">
    <property type="entry name" value="FecCD"/>
    <property type="match status" value="1"/>
</dbReference>
<evidence type="ECO:0000313" key="9">
    <source>
        <dbReference type="EMBL" id="HIR88214.1"/>
    </source>
</evidence>
<evidence type="ECO:0000256" key="7">
    <source>
        <dbReference type="ARBA" id="ARBA00023136"/>
    </source>
</evidence>
<dbReference type="GO" id="GO:0022857">
    <property type="term" value="F:transmembrane transporter activity"/>
    <property type="evidence" value="ECO:0007669"/>
    <property type="project" value="InterPro"/>
</dbReference>
<evidence type="ECO:0000256" key="1">
    <source>
        <dbReference type="ARBA" id="ARBA00004651"/>
    </source>
</evidence>
<keyword evidence="6 8" id="KW-1133">Transmembrane helix</keyword>
<evidence type="ECO:0000256" key="6">
    <source>
        <dbReference type="ARBA" id="ARBA00022989"/>
    </source>
</evidence>
<feature type="transmembrane region" description="Helical" evidence="8">
    <location>
        <begin position="63"/>
        <end position="83"/>
    </location>
</feature>